<evidence type="ECO:0000256" key="1">
    <source>
        <dbReference type="SAM" id="MobiDB-lite"/>
    </source>
</evidence>
<evidence type="ECO:0000313" key="3">
    <source>
        <dbReference type="Proteomes" id="UP001348265"/>
    </source>
</evidence>
<dbReference type="NCBIfam" id="TIGR04474">
    <property type="entry name" value="tcm_partner"/>
    <property type="match status" value="1"/>
</dbReference>
<dbReference type="Proteomes" id="UP001348265">
    <property type="component" value="Unassembled WGS sequence"/>
</dbReference>
<dbReference type="RefSeq" id="WP_331790040.1">
    <property type="nucleotide sequence ID" value="NZ_JAVFKM010000040.1"/>
</dbReference>
<feature type="region of interest" description="Disordered" evidence="1">
    <location>
        <begin position="385"/>
        <end position="415"/>
    </location>
</feature>
<organism evidence="2 3">
    <name type="scientific">Streptomyces chrestomyceticus</name>
    <dbReference type="NCBI Taxonomy" id="68185"/>
    <lineage>
        <taxon>Bacteria</taxon>
        <taxon>Bacillati</taxon>
        <taxon>Actinomycetota</taxon>
        <taxon>Actinomycetes</taxon>
        <taxon>Kitasatosporales</taxon>
        <taxon>Streptomycetaceae</taxon>
        <taxon>Streptomyces</taxon>
    </lineage>
</organism>
<sequence length="415" mass="46204">MSRGTGGKYWADKALPSVFKHELLKRYLPQFGGMTGRQSHDKRVVYLDGYAGEGRYENGEPASAEIALRVASHFRARYGVTVECFFTEAQQKSFERLAQVVEHYRTGGVRAYAHRGEVDGVLDSVIQRAARQPLFLFLDPCGLVLPQDRLVDVLKRQRPQKYPATELLMNFSMMAVWRLGGHVRSPKGNERSLQRFDDVCGGTWWREYFADASAASAREGAAEDAIEAVAAEYACRLARRTGMLVQSVPVSHDERKRAVYRLVFATRSPYGLWVFGDTVARARDQWWKTLDAREEETGKLTLFSLRPDPEEVVRRAAPEIAENLEELLLRTRRPFKLVDRTLEVFGDHYGRVTEPAVRKAVRLLAAAGKTPSDGVGVPKIREITIHPPGLTGRAGGRRPGPPAGPAGQTAAGSGI</sequence>
<proteinExistence type="predicted"/>
<evidence type="ECO:0000313" key="2">
    <source>
        <dbReference type="EMBL" id="MEF3119224.1"/>
    </source>
</evidence>
<keyword evidence="3" id="KW-1185">Reference proteome</keyword>
<name>A0ABU7X754_9ACTN</name>
<comment type="caution">
    <text evidence="2">The sequence shown here is derived from an EMBL/GenBank/DDBJ whole genome shotgun (WGS) entry which is preliminary data.</text>
</comment>
<dbReference type="EMBL" id="JAVFKM010000040">
    <property type="protein sequence ID" value="MEF3119224.1"/>
    <property type="molecule type" value="Genomic_DNA"/>
</dbReference>
<dbReference type="InterPro" id="IPR031009">
    <property type="entry name" value="Tcm_partner"/>
</dbReference>
<accession>A0ABU7X754</accession>
<reference evidence="2 3" key="1">
    <citation type="submission" date="2023-08" db="EMBL/GenBank/DDBJ databases">
        <authorList>
            <person name="Sharma P."/>
            <person name="Verma V."/>
            <person name="Mohan M.K."/>
            <person name="Dubey A.K."/>
        </authorList>
    </citation>
    <scope>NUCLEOTIDE SEQUENCE [LARGE SCALE GENOMIC DNA]</scope>
    <source>
        <strain evidence="2 3">ADP4</strain>
    </source>
</reference>
<feature type="compositionally biased region" description="Low complexity" evidence="1">
    <location>
        <begin position="405"/>
        <end position="415"/>
    </location>
</feature>
<protein>
    <submittedName>
        <fullName evidence="2">Three-Cys-motif partner protein TcmP</fullName>
    </submittedName>
</protein>
<gene>
    <name evidence="2" type="primary">tcmP</name>
    <name evidence="2" type="ORF">RB636_39370</name>
</gene>